<accession>A0A851GN18</accession>
<evidence type="ECO:0000256" key="2">
    <source>
        <dbReference type="ARBA" id="ARBA00023157"/>
    </source>
</evidence>
<keyword evidence="4" id="KW-0472">Membrane</keyword>
<feature type="transmembrane region" description="Helical" evidence="4">
    <location>
        <begin position="94"/>
        <end position="116"/>
    </location>
</feature>
<dbReference type="SMART" id="SM00560">
    <property type="entry name" value="LamGL"/>
    <property type="match status" value="1"/>
</dbReference>
<dbReference type="Pfam" id="PF04773">
    <property type="entry name" value="FecR"/>
    <property type="match status" value="1"/>
</dbReference>
<dbReference type="EMBL" id="JACBAZ010000004">
    <property type="protein sequence ID" value="NWK56230.1"/>
    <property type="molecule type" value="Genomic_DNA"/>
</dbReference>
<feature type="compositionally biased region" description="Polar residues" evidence="3">
    <location>
        <begin position="127"/>
        <end position="136"/>
    </location>
</feature>
<dbReference type="Gene3D" id="2.60.120.200">
    <property type="match status" value="1"/>
</dbReference>
<dbReference type="Proteomes" id="UP000557872">
    <property type="component" value="Unassembled WGS sequence"/>
</dbReference>
<keyword evidence="4" id="KW-0812">Transmembrane</keyword>
<dbReference type="PANTHER" id="PTHR30273">
    <property type="entry name" value="PERIPLASMIC SIGNAL SENSOR AND SIGMA FACTOR ACTIVATOR FECR-RELATED"/>
    <property type="match status" value="1"/>
</dbReference>
<dbReference type="InterPro" id="IPR006558">
    <property type="entry name" value="LamG-like"/>
</dbReference>
<protein>
    <submittedName>
        <fullName evidence="6">FecR domain-containing protein</fullName>
    </submittedName>
</protein>
<dbReference type="InterPro" id="IPR006860">
    <property type="entry name" value="FecR"/>
</dbReference>
<dbReference type="SUPFAM" id="SSF49899">
    <property type="entry name" value="Concanavalin A-like lectins/glucanases"/>
    <property type="match status" value="1"/>
</dbReference>
<dbReference type="GO" id="GO:0016989">
    <property type="term" value="F:sigma factor antagonist activity"/>
    <property type="evidence" value="ECO:0007669"/>
    <property type="project" value="TreeGrafter"/>
</dbReference>
<evidence type="ECO:0000313" key="6">
    <source>
        <dbReference type="EMBL" id="NWK56230.1"/>
    </source>
</evidence>
<feature type="region of interest" description="Disordered" evidence="3">
    <location>
        <begin position="127"/>
        <end position="146"/>
    </location>
</feature>
<name>A0A851GN18_9BACT</name>
<dbReference type="Pfam" id="PF13385">
    <property type="entry name" value="Laminin_G_3"/>
    <property type="match status" value="1"/>
</dbReference>
<dbReference type="InterPro" id="IPR013320">
    <property type="entry name" value="ConA-like_dom_sf"/>
</dbReference>
<dbReference type="RefSeq" id="WP_178933013.1">
    <property type="nucleotide sequence ID" value="NZ_JACBAZ010000004.1"/>
</dbReference>
<evidence type="ECO:0000313" key="7">
    <source>
        <dbReference type="Proteomes" id="UP000557872"/>
    </source>
</evidence>
<gene>
    <name evidence="6" type="ORF">HW115_11460</name>
</gene>
<sequence length="524" mass="58341">MPSRRKNNPMLKRLIQKRIHGSLDAAGMAQLEDILRNDKAARTWYLEEMQLHSALHRWAMRQTHRTIPLPHGNESSNAITHVEDWLQKQKKQHVLLAMVASLVIVVGGLSLMRAFLVEETTAPQHAFRTSSGTRYQLSHPDGSDHQAGHLVHGSQLSLSQGSVELSMGSGVRAVILAPAEIVLQNENTVSMPEGIAWFHVPKAAKGFTVHTKEFQVVDLGTEFGISSGKNRHDEVHVIKGQVRVHSKGLRKITEHLSANQARRTDPVGRLKQITPRFSTFERELPRTLPHLHWSFDHQVAGGFPAEGIMMDLDLATARTRNPSTKQPTTEGSFGQAVRLNHYKNELITSHPGISGSESRTIAAWIKIEAKHTPSRGRRTILGWGNRTLDKNSKKRWQLCITDNNQGGTNHLALTGAGFYRGNTPLDTDQWYHVACVWESKAGNTTENHPQLYINGELEQTNIPATQGPPDTDIGGQSSPVVIGSRLHLDATNPDSFFGCLDEVYLIKGALNQQEIQSLMLYNKF</sequence>
<evidence type="ECO:0000256" key="1">
    <source>
        <dbReference type="ARBA" id="ARBA00022729"/>
    </source>
</evidence>
<keyword evidence="7" id="KW-1185">Reference proteome</keyword>
<dbReference type="PANTHER" id="PTHR30273:SF2">
    <property type="entry name" value="PROTEIN FECR"/>
    <property type="match status" value="1"/>
</dbReference>
<dbReference type="AlphaFoldDB" id="A0A851GN18"/>
<organism evidence="6 7">
    <name type="scientific">Oceaniferula marina</name>
    <dbReference type="NCBI Taxonomy" id="2748318"/>
    <lineage>
        <taxon>Bacteria</taxon>
        <taxon>Pseudomonadati</taxon>
        <taxon>Verrucomicrobiota</taxon>
        <taxon>Verrucomicrobiia</taxon>
        <taxon>Verrucomicrobiales</taxon>
        <taxon>Verrucomicrobiaceae</taxon>
        <taxon>Oceaniferula</taxon>
    </lineage>
</organism>
<evidence type="ECO:0000256" key="4">
    <source>
        <dbReference type="SAM" id="Phobius"/>
    </source>
</evidence>
<keyword evidence="4" id="KW-1133">Transmembrane helix</keyword>
<comment type="caution">
    <text evidence="6">The sequence shown here is derived from an EMBL/GenBank/DDBJ whole genome shotgun (WGS) entry which is preliminary data.</text>
</comment>
<evidence type="ECO:0000256" key="3">
    <source>
        <dbReference type="SAM" id="MobiDB-lite"/>
    </source>
</evidence>
<dbReference type="Gene3D" id="2.60.120.1440">
    <property type="match status" value="1"/>
</dbReference>
<evidence type="ECO:0000259" key="5">
    <source>
        <dbReference type="SMART" id="SM00560"/>
    </source>
</evidence>
<reference evidence="6 7" key="1">
    <citation type="submission" date="2020-07" db="EMBL/GenBank/DDBJ databases">
        <title>Roseicoccus Jingziensis gen. nov., sp. nov., isolated from coastal seawater.</title>
        <authorList>
            <person name="Feng X."/>
        </authorList>
    </citation>
    <scope>NUCLEOTIDE SEQUENCE [LARGE SCALE GENOMIC DNA]</scope>
    <source>
        <strain evidence="6 7">N1E253</strain>
    </source>
</reference>
<dbReference type="InterPro" id="IPR012373">
    <property type="entry name" value="Ferrdict_sens_TM"/>
</dbReference>
<proteinExistence type="predicted"/>
<keyword evidence="1" id="KW-0732">Signal</keyword>
<feature type="domain" description="LamG-like jellyroll fold" evidence="5">
    <location>
        <begin position="357"/>
        <end position="513"/>
    </location>
</feature>
<keyword evidence="2" id="KW-1015">Disulfide bond</keyword>